<dbReference type="GO" id="GO:0004061">
    <property type="term" value="F:arylformamidase activity"/>
    <property type="evidence" value="ECO:0007669"/>
    <property type="project" value="InterPro"/>
</dbReference>
<dbReference type="InterPro" id="IPR037175">
    <property type="entry name" value="KFase_sf"/>
</dbReference>
<feature type="signal peptide" evidence="2">
    <location>
        <begin position="1"/>
        <end position="28"/>
    </location>
</feature>
<evidence type="ECO:0000256" key="2">
    <source>
        <dbReference type="SAM" id="SignalP"/>
    </source>
</evidence>
<gene>
    <name evidence="3" type="ORF">O3P69_004410</name>
</gene>
<accession>A0AAW0UBW4</accession>
<keyword evidence="2" id="KW-0732">Signal</keyword>
<evidence type="ECO:0000313" key="4">
    <source>
        <dbReference type="Proteomes" id="UP001487740"/>
    </source>
</evidence>
<name>A0AAW0UBW4_SCYPA</name>
<feature type="chain" id="PRO_5044717103" description="Cyclase" evidence="2">
    <location>
        <begin position="29"/>
        <end position="285"/>
    </location>
</feature>
<dbReference type="EMBL" id="JARAKH010000013">
    <property type="protein sequence ID" value="KAK8397604.1"/>
    <property type="molecule type" value="Genomic_DNA"/>
</dbReference>
<comment type="similarity">
    <text evidence="1">Belongs to the Cyclase 1 superfamily.</text>
</comment>
<dbReference type="EMBL" id="JARAKH010000013">
    <property type="protein sequence ID" value="KAK8397605.1"/>
    <property type="molecule type" value="Genomic_DNA"/>
</dbReference>
<dbReference type="Gene3D" id="3.50.30.50">
    <property type="entry name" value="Putative cyclase"/>
    <property type="match status" value="1"/>
</dbReference>
<dbReference type="PANTHER" id="PTHR31118">
    <property type="entry name" value="CYCLASE-LIKE PROTEIN 2"/>
    <property type="match status" value="1"/>
</dbReference>
<evidence type="ECO:0000313" key="3">
    <source>
        <dbReference type="EMBL" id="KAK8397604.1"/>
    </source>
</evidence>
<evidence type="ECO:0008006" key="5">
    <source>
        <dbReference type="Google" id="ProtNLM"/>
    </source>
</evidence>
<dbReference type="PANTHER" id="PTHR31118:SF12">
    <property type="entry name" value="CYCLASE-LIKE PROTEIN 2"/>
    <property type="match status" value="1"/>
</dbReference>
<evidence type="ECO:0000256" key="1">
    <source>
        <dbReference type="ARBA" id="ARBA00007865"/>
    </source>
</evidence>
<proteinExistence type="inferred from homology"/>
<sequence>MTRTPNLCPSIALLLLLFLAAPPAASRATNEPPPRLLDLTYTYNVDAPTMPSLRAFNMSTIVKGIQEEGYWLEMNEFCSAEHSGTHVDAPVHFSRTSWPVNDIPLDRLWRVPGVVIDVSEAVATSIDKNYAIPVSDLEAWESQHGAIPDGAVVFLRTGWGAKSHNLDEYSGVDQHGTFNFPGLSKEAGTWLATYGDRNGLSKGVVGVGIDTSSVDVGSSTNYEAHTSMYSHNVYGIENVANLDQLPTTNFLVTVMPMKIGGGSGGPSRIIAELYDESPNSASHDL</sequence>
<protein>
    <recommendedName>
        <fullName evidence="5">Cyclase</fullName>
    </recommendedName>
</protein>
<dbReference type="AlphaFoldDB" id="A0AAW0UBW4"/>
<keyword evidence="4" id="KW-1185">Reference proteome</keyword>
<reference evidence="3 4" key="1">
    <citation type="submission" date="2023-03" db="EMBL/GenBank/DDBJ databases">
        <title>High-quality genome of Scylla paramamosain provides insights in environmental adaptation.</title>
        <authorList>
            <person name="Zhang L."/>
        </authorList>
    </citation>
    <scope>NUCLEOTIDE SEQUENCE [LARGE SCALE GENOMIC DNA]</scope>
    <source>
        <strain evidence="3">LZ_2023a</strain>
        <tissue evidence="3">Muscle</tissue>
    </source>
</reference>
<dbReference type="Proteomes" id="UP001487740">
    <property type="component" value="Unassembled WGS sequence"/>
</dbReference>
<dbReference type="SUPFAM" id="SSF102198">
    <property type="entry name" value="Putative cyclase"/>
    <property type="match status" value="1"/>
</dbReference>
<dbReference type="GO" id="GO:0019441">
    <property type="term" value="P:L-tryptophan catabolic process to kynurenine"/>
    <property type="evidence" value="ECO:0007669"/>
    <property type="project" value="InterPro"/>
</dbReference>
<organism evidence="3 4">
    <name type="scientific">Scylla paramamosain</name>
    <name type="common">Mud crab</name>
    <dbReference type="NCBI Taxonomy" id="85552"/>
    <lineage>
        <taxon>Eukaryota</taxon>
        <taxon>Metazoa</taxon>
        <taxon>Ecdysozoa</taxon>
        <taxon>Arthropoda</taxon>
        <taxon>Crustacea</taxon>
        <taxon>Multicrustacea</taxon>
        <taxon>Malacostraca</taxon>
        <taxon>Eumalacostraca</taxon>
        <taxon>Eucarida</taxon>
        <taxon>Decapoda</taxon>
        <taxon>Pleocyemata</taxon>
        <taxon>Brachyura</taxon>
        <taxon>Eubrachyura</taxon>
        <taxon>Portunoidea</taxon>
        <taxon>Portunidae</taxon>
        <taxon>Portuninae</taxon>
        <taxon>Scylla</taxon>
    </lineage>
</organism>
<comment type="caution">
    <text evidence="3">The sequence shown here is derived from an EMBL/GenBank/DDBJ whole genome shotgun (WGS) entry which is preliminary data.</text>
</comment>
<dbReference type="Pfam" id="PF04199">
    <property type="entry name" value="Cyclase"/>
    <property type="match status" value="1"/>
</dbReference>
<dbReference type="InterPro" id="IPR007325">
    <property type="entry name" value="KFase/CYL"/>
</dbReference>